<comment type="similarity">
    <text evidence="2">Belongs to the YajC family.</text>
</comment>
<comment type="caution">
    <text evidence="12">The sequence shown here is derived from an EMBL/GenBank/DDBJ whole genome shotgun (WGS) entry which is preliminary data.</text>
</comment>
<dbReference type="SMART" id="SM01323">
    <property type="entry name" value="YajC"/>
    <property type="match status" value="1"/>
</dbReference>
<keyword evidence="9" id="KW-0811">Translocation</keyword>
<keyword evidence="7" id="KW-0653">Protein transport</keyword>
<dbReference type="InterPro" id="IPR003849">
    <property type="entry name" value="Preprotein_translocase_YajC"/>
</dbReference>
<keyword evidence="6 11" id="KW-0812">Transmembrane</keyword>
<evidence type="ECO:0000313" key="13">
    <source>
        <dbReference type="Proteomes" id="UP000886844"/>
    </source>
</evidence>
<dbReference type="Pfam" id="PF02699">
    <property type="entry name" value="YajC"/>
    <property type="match status" value="1"/>
</dbReference>
<dbReference type="EMBL" id="DXDA01000079">
    <property type="protein sequence ID" value="HIY69748.1"/>
    <property type="molecule type" value="Genomic_DNA"/>
</dbReference>
<dbReference type="PANTHER" id="PTHR33909:SF1">
    <property type="entry name" value="SEC TRANSLOCON ACCESSORY COMPLEX SUBUNIT YAJC"/>
    <property type="match status" value="1"/>
</dbReference>
<evidence type="ECO:0000256" key="5">
    <source>
        <dbReference type="ARBA" id="ARBA00022475"/>
    </source>
</evidence>
<evidence type="ECO:0000256" key="6">
    <source>
        <dbReference type="ARBA" id="ARBA00022692"/>
    </source>
</evidence>
<protein>
    <recommendedName>
        <fullName evidence="3">Sec translocon accessory complex subunit YajC</fullName>
    </recommendedName>
</protein>
<evidence type="ECO:0000313" key="12">
    <source>
        <dbReference type="EMBL" id="HIY69748.1"/>
    </source>
</evidence>
<dbReference type="AlphaFoldDB" id="A0A9D1Z2M3"/>
<evidence type="ECO:0000256" key="3">
    <source>
        <dbReference type="ARBA" id="ARBA00014962"/>
    </source>
</evidence>
<evidence type="ECO:0000256" key="1">
    <source>
        <dbReference type="ARBA" id="ARBA00004162"/>
    </source>
</evidence>
<evidence type="ECO:0000256" key="7">
    <source>
        <dbReference type="ARBA" id="ARBA00022927"/>
    </source>
</evidence>
<comment type="subcellular location">
    <subcellularLocation>
        <location evidence="1">Cell membrane</location>
        <topology evidence="1">Single-pass membrane protein</topology>
    </subcellularLocation>
</comment>
<evidence type="ECO:0000256" key="11">
    <source>
        <dbReference type="SAM" id="Phobius"/>
    </source>
</evidence>
<gene>
    <name evidence="12" type="primary">yajC</name>
    <name evidence="12" type="ORF">H9828_10070</name>
</gene>
<keyword evidence="5" id="KW-1003">Cell membrane</keyword>
<dbReference type="PRINTS" id="PR01853">
    <property type="entry name" value="YAJCTRNLCASE"/>
</dbReference>
<evidence type="ECO:0000256" key="2">
    <source>
        <dbReference type="ARBA" id="ARBA00006742"/>
    </source>
</evidence>
<evidence type="ECO:0000256" key="10">
    <source>
        <dbReference type="ARBA" id="ARBA00023136"/>
    </source>
</evidence>
<evidence type="ECO:0000256" key="8">
    <source>
        <dbReference type="ARBA" id="ARBA00022989"/>
    </source>
</evidence>
<organism evidence="12 13">
    <name type="scientific">Candidatus Alistipes intestinigallinarum</name>
    <dbReference type="NCBI Taxonomy" id="2838440"/>
    <lineage>
        <taxon>Bacteria</taxon>
        <taxon>Pseudomonadati</taxon>
        <taxon>Bacteroidota</taxon>
        <taxon>Bacteroidia</taxon>
        <taxon>Bacteroidales</taxon>
        <taxon>Rikenellaceae</taxon>
        <taxon>Alistipes</taxon>
    </lineage>
</organism>
<dbReference type="PANTHER" id="PTHR33909">
    <property type="entry name" value="SEC TRANSLOCON ACCESSORY COMPLEX SUBUNIT YAJC"/>
    <property type="match status" value="1"/>
</dbReference>
<proteinExistence type="inferred from homology"/>
<keyword evidence="10 11" id="KW-0472">Membrane</keyword>
<dbReference type="NCBIfam" id="TIGR00739">
    <property type="entry name" value="yajC"/>
    <property type="match status" value="1"/>
</dbReference>
<keyword evidence="8 11" id="KW-1133">Transmembrane helix</keyword>
<accession>A0A9D1Z2M3</accession>
<evidence type="ECO:0000256" key="4">
    <source>
        <dbReference type="ARBA" id="ARBA00022448"/>
    </source>
</evidence>
<name>A0A9D1Z2M3_9BACT</name>
<sequence>MINLLQAAAAAAPAEPQPGFMQQYSFIIMIALMVLVLWLFMWRPEAKRRKQMQAFRDGLKKGDKIITAGGIYGVVKEVKETSLLIEVDSNVTLRIDKNMVVADNSDLQRQ</sequence>
<dbReference type="Proteomes" id="UP000886844">
    <property type="component" value="Unassembled WGS sequence"/>
</dbReference>
<feature type="transmembrane region" description="Helical" evidence="11">
    <location>
        <begin position="26"/>
        <end position="42"/>
    </location>
</feature>
<dbReference type="GO" id="GO:0005886">
    <property type="term" value="C:plasma membrane"/>
    <property type="evidence" value="ECO:0007669"/>
    <property type="project" value="UniProtKB-SubCell"/>
</dbReference>
<reference evidence="12" key="2">
    <citation type="submission" date="2021-04" db="EMBL/GenBank/DDBJ databases">
        <authorList>
            <person name="Gilroy R."/>
        </authorList>
    </citation>
    <scope>NUCLEOTIDE SEQUENCE</scope>
    <source>
        <strain evidence="12">5134</strain>
    </source>
</reference>
<evidence type="ECO:0000256" key="9">
    <source>
        <dbReference type="ARBA" id="ARBA00023010"/>
    </source>
</evidence>
<keyword evidence="4" id="KW-0813">Transport</keyword>
<dbReference type="GO" id="GO:0015031">
    <property type="term" value="P:protein transport"/>
    <property type="evidence" value="ECO:0007669"/>
    <property type="project" value="UniProtKB-KW"/>
</dbReference>
<reference evidence="12" key="1">
    <citation type="journal article" date="2021" name="PeerJ">
        <title>Extensive microbial diversity within the chicken gut microbiome revealed by metagenomics and culture.</title>
        <authorList>
            <person name="Gilroy R."/>
            <person name="Ravi A."/>
            <person name="Getino M."/>
            <person name="Pursley I."/>
            <person name="Horton D.L."/>
            <person name="Alikhan N.F."/>
            <person name="Baker D."/>
            <person name="Gharbi K."/>
            <person name="Hall N."/>
            <person name="Watson M."/>
            <person name="Adriaenssens E.M."/>
            <person name="Foster-Nyarko E."/>
            <person name="Jarju S."/>
            <person name="Secka A."/>
            <person name="Antonio M."/>
            <person name="Oren A."/>
            <person name="Chaudhuri R.R."/>
            <person name="La Ragione R."/>
            <person name="Hildebrand F."/>
            <person name="Pallen M.J."/>
        </authorList>
    </citation>
    <scope>NUCLEOTIDE SEQUENCE</scope>
    <source>
        <strain evidence="12">5134</strain>
    </source>
</reference>